<sequence>MPAPSEVLAVRQENASQNSVTLQWHEPDQPNGVILEYDIKYYEKDNEEHIYSTLKSKNTTARVLGLKPGTKYIFQVRARTSAGCGRFSQNVEIQTGKAAPKRYSTMSIVWICLALLAGLLHLPRHHHLQETARLHFTTLPLAAVLKFIRTAGDCEFGEVCYGRMRLPGKRDIPVALKTLKVGYTEKQKRDFLAEASIMAQFDHPNVIRLEGVVTQSKPVMIITEYMENGSLDSFLRVRNDAHAS</sequence>
<proteinExistence type="predicted"/>
<dbReference type="Pfam" id="PF07714">
    <property type="entry name" value="PK_Tyr_Ser-Thr"/>
    <property type="match status" value="1"/>
</dbReference>
<keyword evidence="2" id="KW-0597">Phosphoprotein</keyword>
<dbReference type="AlphaFoldDB" id="A0A4Z2B8D3"/>
<dbReference type="InterPro" id="IPR013783">
    <property type="entry name" value="Ig-like_fold"/>
</dbReference>
<keyword evidence="6" id="KW-1133">Transmembrane helix</keyword>
<organism evidence="11 12">
    <name type="scientific">Takifugu bimaculatus</name>
    <dbReference type="NCBI Taxonomy" id="433685"/>
    <lineage>
        <taxon>Eukaryota</taxon>
        <taxon>Metazoa</taxon>
        <taxon>Chordata</taxon>
        <taxon>Craniata</taxon>
        <taxon>Vertebrata</taxon>
        <taxon>Euteleostomi</taxon>
        <taxon>Actinopterygii</taxon>
        <taxon>Neopterygii</taxon>
        <taxon>Teleostei</taxon>
        <taxon>Neoteleostei</taxon>
        <taxon>Acanthomorphata</taxon>
        <taxon>Eupercaria</taxon>
        <taxon>Tetraodontiformes</taxon>
        <taxon>Tetradontoidea</taxon>
        <taxon>Tetraodontidae</taxon>
        <taxon>Takifugu</taxon>
    </lineage>
</organism>
<dbReference type="Pfam" id="PF00041">
    <property type="entry name" value="fn3"/>
    <property type="match status" value="1"/>
</dbReference>
<gene>
    <name evidence="11" type="ORF">fugu_004561</name>
</gene>
<dbReference type="PANTHER" id="PTHR46877:SF7">
    <property type="entry name" value="EPHRIN TYPE-A RECEPTOR 8"/>
    <property type="match status" value="1"/>
</dbReference>
<dbReference type="InterPro" id="IPR050449">
    <property type="entry name" value="Ephrin_rcpt_TKs"/>
</dbReference>
<comment type="caution">
    <text evidence="11">The sequence shown here is derived from an EMBL/GenBank/DDBJ whole genome shotgun (WGS) entry which is preliminary data.</text>
</comment>
<protein>
    <recommendedName>
        <fullName evidence="13">Receptor protein-tyrosine kinase</fullName>
    </recommendedName>
</protein>
<name>A0A4Z2B8D3_9TELE</name>
<dbReference type="Gene3D" id="3.30.200.20">
    <property type="entry name" value="Phosphorylase Kinase, domain 1"/>
    <property type="match status" value="1"/>
</dbReference>
<evidence type="ECO:0000313" key="12">
    <source>
        <dbReference type="Proteomes" id="UP000516260"/>
    </source>
</evidence>
<dbReference type="PROSITE" id="PS50853">
    <property type="entry name" value="FN3"/>
    <property type="match status" value="1"/>
</dbReference>
<keyword evidence="12" id="KW-1185">Reference proteome</keyword>
<evidence type="ECO:0000256" key="7">
    <source>
        <dbReference type="ARBA" id="ARBA00023136"/>
    </source>
</evidence>
<dbReference type="PANTHER" id="PTHR46877">
    <property type="entry name" value="EPH RECEPTOR A5"/>
    <property type="match status" value="1"/>
</dbReference>
<feature type="domain" description="Protein kinase" evidence="9">
    <location>
        <begin position="145"/>
        <end position="244"/>
    </location>
</feature>
<dbReference type="GO" id="GO:0005524">
    <property type="term" value="F:ATP binding"/>
    <property type="evidence" value="ECO:0007669"/>
    <property type="project" value="UniProtKB-KW"/>
</dbReference>
<feature type="domain" description="Fibronectin type-III" evidence="10">
    <location>
        <begin position="3"/>
        <end position="98"/>
    </location>
</feature>
<dbReference type="GO" id="GO:0007411">
    <property type="term" value="P:axon guidance"/>
    <property type="evidence" value="ECO:0007669"/>
    <property type="project" value="TreeGrafter"/>
</dbReference>
<dbReference type="InterPro" id="IPR020635">
    <property type="entry name" value="Tyr_kinase_cat_dom"/>
</dbReference>
<evidence type="ECO:0000259" key="10">
    <source>
        <dbReference type="PROSITE" id="PS50853"/>
    </source>
</evidence>
<evidence type="ECO:0000256" key="5">
    <source>
        <dbReference type="ARBA" id="ARBA00022840"/>
    </source>
</evidence>
<evidence type="ECO:0000256" key="8">
    <source>
        <dbReference type="ARBA" id="ARBA00023170"/>
    </source>
</evidence>
<keyword evidence="4" id="KW-0547">Nucleotide-binding</keyword>
<keyword evidence="3" id="KW-0812">Transmembrane</keyword>
<dbReference type="SMART" id="SM00060">
    <property type="entry name" value="FN3"/>
    <property type="match status" value="1"/>
</dbReference>
<evidence type="ECO:0000256" key="3">
    <source>
        <dbReference type="ARBA" id="ARBA00022692"/>
    </source>
</evidence>
<dbReference type="Gene3D" id="2.60.40.10">
    <property type="entry name" value="Immunoglobulins"/>
    <property type="match status" value="1"/>
</dbReference>
<dbReference type="PRINTS" id="PR00014">
    <property type="entry name" value="FNTYPEIII"/>
</dbReference>
<accession>A0A4Z2B8D3</accession>
<dbReference type="InterPro" id="IPR003961">
    <property type="entry name" value="FN3_dom"/>
</dbReference>
<dbReference type="InterPro" id="IPR001245">
    <property type="entry name" value="Ser-Thr/Tyr_kinase_cat_dom"/>
</dbReference>
<dbReference type="InterPro" id="IPR036116">
    <property type="entry name" value="FN3_sf"/>
</dbReference>
<dbReference type="CDD" id="cd00063">
    <property type="entry name" value="FN3"/>
    <property type="match status" value="1"/>
</dbReference>
<evidence type="ECO:0000256" key="6">
    <source>
        <dbReference type="ARBA" id="ARBA00022989"/>
    </source>
</evidence>
<dbReference type="GO" id="GO:0005005">
    <property type="term" value="F:transmembrane-ephrin receptor activity"/>
    <property type="evidence" value="ECO:0007669"/>
    <property type="project" value="TreeGrafter"/>
</dbReference>
<evidence type="ECO:0000259" key="9">
    <source>
        <dbReference type="PROSITE" id="PS50011"/>
    </source>
</evidence>
<evidence type="ECO:0000256" key="4">
    <source>
        <dbReference type="ARBA" id="ARBA00022741"/>
    </source>
</evidence>
<keyword evidence="7" id="KW-0472">Membrane</keyword>
<dbReference type="Proteomes" id="UP000516260">
    <property type="component" value="Chromosome 5"/>
</dbReference>
<evidence type="ECO:0000256" key="2">
    <source>
        <dbReference type="ARBA" id="ARBA00022553"/>
    </source>
</evidence>
<dbReference type="SUPFAM" id="SSF49265">
    <property type="entry name" value="Fibronectin type III"/>
    <property type="match status" value="1"/>
</dbReference>
<evidence type="ECO:0000313" key="11">
    <source>
        <dbReference type="EMBL" id="TNM88307.1"/>
    </source>
</evidence>
<dbReference type="SUPFAM" id="SSF56112">
    <property type="entry name" value="Protein kinase-like (PK-like)"/>
    <property type="match status" value="1"/>
</dbReference>
<keyword evidence="5" id="KW-0067">ATP-binding</keyword>
<dbReference type="PROSITE" id="PS50011">
    <property type="entry name" value="PROTEIN_KINASE_DOM"/>
    <property type="match status" value="1"/>
</dbReference>
<dbReference type="FunFam" id="2.60.40.10:FF:000045">
    <property type="entry name" value="Ephrin type-A receptor 5"/>
    <property type="match status" value="1"/>
</dbReference>
<dbReference type="SMART" id="SM00219">
    <property type="entry name" value="TyrKc"/>
    <property type="match status" value="1"/>
</dbReference>
<dbReference type="InterPro" id="IPR011009">
    <property type="entry name" value="Kinase-like_dom_sf"/>
</dbReference>
<comment type="subcellular location">
    <subcellularLocation>
        <location evidence="1">Membrane</location>
        <topology evidence="1">Single-pass type I membrane protein</topology>
    </subcellularLocation>
</comment>
<evidence type="ECO:0000256" key="1">
    <source>
        <dbReference type="ARBA" id="ARBA00004479"/>
    </source>
</evidence>
<reference evidence="11 12" key="1">
    <citation type="submission" date="2019-04" db="EMBL/GenBank/DDBJ databases">
        <title>The sequence and de novo assembly of Takifugu bimaculatus genome using PacBio and Hi-C technologies.</title>
        <authorList>
            <person name="Xu P."/>
            <person name="Liu B."/>
            <person name="Zhou Z."/>
        </authorList>
    </citation>
    <scope>NUCLEOTIDE SEQUENCE [LARGE SCALE GENOMIC DNA]</scope>
    <source>
        <strain evidence="11">TB-2018</strain>
        <tissue evidence="11">Muscle</tissue>
    </source>
</reference>
<dbReference type="EMBL" id="SWLE01000018">
    <property type="protein sequence ID" value="TNM88307.1"/>
    <property type="molecule type" value="Genomic_DNA"/>
</dbReference>
<evidence type="ECO:0008006" key="13">
    <source>
        <dbReference type="Google" id="ProtNLM"/>
    </source>
</evidence>
<keyword evidence="8" id="KW-0675">Receptor</keyword>
<dbReference type="InterPro" id="IPR000719">
    <property type="entry name" value="Prot_kinase_dom"/>
</dbReference>
<dbReference type="GO" id="GO:0005886">
    <property type="term" value="C:plasma membrane"/>
    <property type="evidence" value="ECO:0007669"/>
    <property type="project" value="TreeGrafter"/>
</dbReference>
<dbReference type="GO" id="GO:0030425">
    <property type="term" value="C:dendrite"/>
    <property type="evidence" value="ECO:0007669"/>
    <property type="project" value="TreeGrafter"/>
</dbReference>